<accession>H8L6Q9</accession>
<protein>
    <submittedName>
        <fullName evidence="3">Pilus retraction protein PilT</fullName>
    </submittedName>
</protein>
<dbReference type="OrthoDB" id="9804785at2"/>
<dbReference type="InterPro" id="IPR050921">
    <property type="entry name" value="T4SS_GSP_E_ATPase"/>
</dbReference>
<dbReference type="eggNOG" id="COG5008">
    <property type="taxonomic scope" value="Bacteria"/>
</dbReference>
<evidence type="ECO:0000256" key="1">
    <source>
        <dbReference type="ARBA" id="ARBA00006611"/>
    </source>
</evidence>
<keyword evidence="4" id="KW-1185">Reference proteome</keyword>
<dbReference type="GO" id="GO:0016887">
    <property type="term" value="F:ATP hydrolysis activity"/>
    <property type="evidence" value="ECO:0007669"/>
    <property type="project" value="InterPro"/>
</dbReference>
<sequence>MSEMIDGWLTAMVERGASDLFVTAGAPPALKINGEVKSIDAEPLSDVQTRDIVLGMMSPAQIQEFEQTRECQFALSRRDVGRFRVSAFFQRSSMGAVLRRIETRIPTVDELSLPAVIPSLAMMKRGLVIVAGGTGTGKSTTLAAMLGYRNSHSTGHIITVEDPIEFVHRHQGCIVSQRELGIDTESWGSALKNTLRQAPDVILIGEVRTREGMEYAINFAETGHLCLCTLHANNANQAIERIISFFPADQHAHLLLDLSLNLKGIVAQQLVSRPDGQSRQAILEVLLGTPLVQDLIRTGDIVRIKEVMRNSNEAGMCTFDQSLIHAYQQGKITYEDALRYADSANEVRLQIKLATPGSANALLAETSKISLQQMDEGDSLFDTRRP</sequence>
<comment type="similarity">
    <text evidence="1">Belongs to the GSP E family.</text>
</comment>
<dbReference type="SUPFAM" id="SSF52540">
    <property type="entry name" value="P-loop containing nucleoside triphosphate hydrolases"/>
    <property type="match status" value="1"/>
</dbReference>
<dbReference type="InterPro" id="IPR001482">
    <property type="entry name" value="T2SS/T4SS_dom"/>
</dbReference>
<dbReference type="PANTHER" id="PTHR30486:SF12">
    <property type="entry name" value="TYPE IV PILUS ATPASE PILU"/>
    <property type="match status" value="1"/>
</dbReference>
<evidence type="ECO:0000313" key="4">
    <source>
        <dbReference type="Proteomes" id="UP000005234"/>
    </source>
</evidence>
<dbReference type="NCBIfam" id="TIGR01420">
    <property type="entry name" value="pilT_fam"/>
    <property type="match status" value="1"/>
</dbReference>
<dbReference type="EMBL" id="CP003350">
    <property type="protein sequence ID" value="AFC86875.1"/>
    <property type="molecule type" value="Genomic_DNA"/>
</dbReference>
<organism evidence="3 4">
    <name type="scientific">Frateuria aurantia (strain ATCC 33424 / DSM 6220 / KCTC 2777 / LMG 1558 / NBRC 3245 / NCIMB 13370)</name>
    <name type="common">Acetobacter aurantius</name>
    <dbReference type="NCBI Taxonomy" id="767434"/>
    <lineage>
        <taxon>Bacteria</taxon>
        <taxon>Pseudomonadati</taxon>
        <taxon>Pseudomonadota</taxon>
        <taxon>Gammaproteobacteria</taxon>
        <taxon>Lysobacterales</taxon>
        <taxon>Rhodanobacteraceae</taxon>
        <taxon>Frateuria</taxon>
    </lineage>
</organism>
<dbReference type="Pfam" id="PF00437">
    <property type="entry name" value="T2SSE"/>
    <property type="match status" value="1"/>
</dbReference>
<dbReference type="HOGENOM" id="CLU_013446_4_0_6"/>
<proteinExistence type="inferred from homology"/>
<dbReference type="InterPro" id="IPR027417">
    <property type="entry name" value="P-loop_NTPase"/>
</dbReference>
<dbReference type="KEGG" id="fau:Fraau_2516"/>
<reference evidence="3" key="1">
    <citation type="submission" date="2012-02" db="EMBL/GenBank/DDBJ databases">
        <title>The complete genome of Frateuria aurantia DSM 6220.</title>
        <authorList>
            <consortium name="US DOE Joint Genome Institute (JGI-PGF)"/>
            <person name="Lucas S."/>
            <person name="Copeland A."/>
            <person name="Lapidus A."/>
            <person name="Glavina del Rio T."/>
            <person name="Dalin E."/>
            <person name="Tice H."/>
            <person name="Bruce D."/>
            <person name="Goodwin L."/>
            <person name="Pitluck S."/>
            <person name="Peters L."/>
            <person name="Ovchinnikova G."/>
            <person name="Teshima H."/>
            <person name="Kyrpides N."/>
            <person name="Mavromatis K."/>
            <person name="Ivanova N."/>
            <person name="Brettin T."/>
            <person name="Detter J.C."/>
            <person name="Han C."/>
            <person name="Larimer F."/>
            <person name="Land M."/>
            <person name="Hauser L."/>
            <person name="Markowitz V."/>
            <person name="Cheng J.-F."/>
            <person name="Hugenholtz P."/>
            <person name="Woyke T."/>
            <person name="Wu D."/>
            <person name="Brambilla E."/>
            <person name="Klenk H.-P."/>
            <person name="Eisen J.A."/>
        </authorList>
    </citation>
    <scope>NUCLEOTIDE SEQUENCE</scope>
    <source>
        <strain evidence="3">DSM 6220</strain>
    </source>
</reference>
<gene>
    <name evidence="3" type="ordered locus">Fraau_2516</name>
</gene>
<dbReference type="STRING" id="767434.Fraau_2516"/>
<dbReference type="GO" id="GO:0005524">
    <property type="term" value="F:ATP binding"/>
    <property type="evidence" value="ECO:0007669"/>
    <property type="project" value="InterPro"/>
</dbReference>
<dbReference type="PANTHER" id="PTHR30486">
    <property type="entry name" value="TWITCHING MOTILITY PROTEIN PILT"/>
    <property type="match status" value="1"/>
</dbReference>
<dbReference type="Proteomes" id="UP000005234">
    <property type="component" value="Chromosome"/>
</dbReference>
<evidence type="ECO:0000259" key="2">
    <source>
        <dbReference type="Pfam" id="PF00437"/>
    </source>
</evidence>
<dbReference type="RefSeq" id="WP_014403878.1">
    <property type="nucleotide sequence ID" value="NC_017033.1"/>
</dbReference>
<name>H8L6Q9_FRAAD</name>
<evidence type="ECO:0000313" key="3">
    <source>
        <dbReference type="EMBL" id="AFC86875.1"/>
    </source>
</evidence>
<dbReference type="Gene3D" id="3.30.450.90">
    <property type="match status" value="1"/>
</dbReference>
<dbReference type="AlphaFoldDB" id="H8L6Q9"/>
<dbReference type="InterPro" id="IPR006321">
    <property type="entry name" value="PilT/PilU"/>
</dbReference>
<dbReference type="CDD" id="cd01131">
    <property type="entry name" value="PilT"/>
    <property type="match status" value="1"/>
</dbReference>
<dbReference type="Gene3D" id="3.40.50.300">
    <property type="entry name" value="P-loop containing nucleotide triphosphate hydrolases"/>
    <property type="match status" value="1"/>
</dbReference>
<feature type="domain" description="Bacterial type II secretion system protein E" evidence="2">
    <location>
        <begin position="5"/>
        <end position="284"/>
    </location>
</feature>